<evidence type="ECO:0000313" key="3">
    <source>
        <dbReference type="Proteomes" id="UP001311232"/>
    </source>
</evidence>
<proteinExistence type="predicted"/>
<dbReference type="AlphaFoldDB" id="A0AAV9QN83"/>
<gene>
    <name evidence="2" type="ORF">CRENBAI_005279</name>
</gene>
<evidence type="ECO:0000256" key="1">
    <source>
        <dbReference type="SAM" id="MobiDB-lite"/>
    </source>
</evidence>
<name>A0AAV9QN83_9TELE</name>
<organism evidence="2 3">
    <name type="scientific">Crenichthys baileyi</name>
    <name type="common">White River springfish</name>
    <dbReference type="NCBI Taxonomy" id="28760"/>
    <lineage>
        <taxon>Eukaryota</taxon>
        <taxon>Metazoa</taxon>
        <taxon>Chordata</taxon>
        <taxon>Craniata</taxon>
        <taxon>Vertebrata</taxon>
        <taxon>Euteleostomi</taxon>
        <taxon>Actinopterygii</taxon>
        <taxon>Neopterygii</taxon>
        <taxon>Teleostei</taxon>
        <taxon>Neoteleostei</taxon>
        <taxon>Acanthomorphata</taxon>
        <taxon>Ovalentaria</taxon>
        <taxon>Atherinomorphae</taxon>
        <taxon>Cyprinodontiformes</taxon>
        <taxon>Goodeidae</taxon>
        <taxon>Crenichthys</taxon>
    </lineage>
</organism>
<evidence type="ECO:0000313" key="2">
    <source>
        <dbReference type="EMBL" id="KAK5598739.1"/>
    </source>
</evidence>
<protein>
    <submittedName>
        <fullName evidence="2">Uncharacterized protein</fullName>
    </submittedName>
</protein>
<reference evidence="2 3" key="1">
    <citation type="submission" date="2021-06" db="EMBL/GenBank/DDBJ databases">
        <authorList>
            <person name="Palmer J.M."/>
        </authorList>
    </citation>
    <scope>NUCLEOTIDE SEQUENCE [LARGE SCALE GENOMIC DNA]</scope>
    <source>
        <strain evidence="2 3">MEX-2019</strain>
        <tissue evidence="2">Muscle</tissue>
    </source>
</reference>
<dbReference type="EMBL" id="JAHHUM010003015">
    <property type="protein sequence ID" value="KAK5598739.1"/>
    <property type="molecule type" value="Genomic_DNA"/>
</dbReference>
<accession>A0AAV9QN83</accession>
<keyword evidence="3" id="KW-1185">Reference proteome</keyword>
<sequence>MIENLRAQCVKSLQTLPTHKVSAKLSESVWTLPGGKVLLGCDLPPENIPPLPGEFQEKFGSAAACGIPLPPPGSLSPDVTRAERESPPNFHRSLSPAETLPARTGLLSHTEEENSAPSPQRRHVLGKFPSRSFLFCCGPFINLTIRAEILLL</sequence>
<comment type="caution">
    <text evidence="2">The sequence shown here is derived from an EMBL/GenBank/DDBJ whole genome shotgun (WGS) entry which is preliminary data.</text>
</comment>
<feature type="region of interest" description="Disordered" evidence="1">
    <location>
        <begin position="70"/>
        <end position="122"/>
    </location>
</feature>
<dbReference type="Proteomes" id="UP001311232">
    <property type="component" value="Unassembled WGS sequence"/>
</dbReference>